<evidence type="ECO:0000256" key="1">
    <source>
        <dbReference type="SAM" id="SignalP"/>
    </source>
</evidence>
<accession>A0A7X4HFG3</accession>
<evidence type="ECO:0000313" key="3">
    <source>
        <dbReference type="Proteomes" id="UP000450676"/>
    </source>
</evidence>
<feature type="signal peptide" evidence="1">
    <location>
        <begin position="1"/>
        <end position="22"/>
    </location>
</feature>
<keyword evidence="1" id="KW-0732">Signal</keyword>
<keyword evidence="3" id="KW-1185">Reference proteome</keyword>
<gene>
    <name evidence="2" type="ORF">GTP77_23100</name>
</gene>
<feature type="chain" id="PRO_5030800068" evidence="1">
    <location>
        <begin position="23"/>
        <end position="172"/>
    </location>
</feature>
<dbReference type="EMBL" id="WWCU01000034">
    <property type="protein sequence ID" value="MYN10215.1"/>
    <property type="molecule type" value="Genomic_DNA"/>
</dbReference>
<dbReference type="RefSeq" id="WP_161074509.1">
    <property type="nucleotide sequence ID" value="NZ_CP086370.1"/>
</dbReference>
<sequence length="172" mass="19092">MRALRNPVAALALAGIAAMASAAAVAGATVTYTDAQKFADMPFSPVERERVLDSLSKHFAELGKLLPPGQELKVTVTDIDLAGRIDYSRRSANDIRIMRGMADWPRMELHYSLEEGGKVLRSGDARLSDMNYLENARLSTANDELRYEKQMLDNWFSKTFDVKVRGARPSRG</sequence>
<dbReference type="Proteomes" id="UP000450676">
    <property type="component" value="Unassembled WGS sequence"/>
</dbReference>
<protein>
    <submittedName>
        <fullName evidence="2">DUF3016 domain-containing protein</fullName>
    </submittedName>
</protein>
<name>A0A7X4HFG3_9BURK</name>
<evidence type="ECO:0000313" key="2">
    <source>
        <dbReference type="EMBL" id="MYN10215.1"/>
    </source>
</evidence>
<dbReference type="Pfam" id="PF11454">
    <property type="entry name" value="DUF3016"/>
    <property type="match status" value="1"/>
</dbReference>
<reference evidence="2 3" key="1">
    <citation type="submission" date="2019-12" db="EMBL/GenBank/DDBJ databases">
        <title>Novel species isolated from a subtropical stream in China.</title>
        <authorList>
            <person name="Lu H."/>
        </authorList>
    </citation>
    <scope>NUCLEOTIDE SEQUENCE [LARGE SCALE GENOMIC DNA]</scope>
    <source>
        <strain evidence="2 3">FT127W</strain>
    </source>
</reference>
<dbReference type="InterPro" id="IPR021557">
    <property type="entry name" value="DUF3016"/>
</dbReference>
<proteinExistence type="predicted"/>
<organism evidence="2 3">
    <name type="scientific">Pseudoduganella aquatica</name>
    <dbReference type="NCBI Taxonomy" id="2660641"/>
    <lineage>
        <taxon>Bacteria</taxon>
        <taxon>Pseudomonadati</taxon>
        <taxon>Pseudomonadota</taxon>
        <taxon>Betaproteobacteria</taxon>
        <taxon>Burkholderiales</taxon>
        <taxon>Oxalobacteraceae</taxon>
        <taxon>Telluria group</taxon>
        <taxon>Pseudoduganella</taxon>
    </lineage>
</organism>
<dbReference type="AlphaFoldDB" id="A0A7X4HFG3"/>
<comment type="caution">
    <text evidence="2">The sequence shown here is derived from an EMBL/GenBank/DDBJ whole genome shotgun (WGS) entry which is preliminary data.</text>
</comment>